<comment type="caution">
    <text evidence="1">The sequence shown here is derived from an EMBL/GenBank/DDBJ whole genome shotgun (WGS) entry which is preliminary data.</text>
</comment>
<name>A0ACC2PT87_9HYME</name>
<evidence type="ECO:0000313" key="1">
    <source>
        <dbReference type="EMBL" id="KAJ8685819.1"/>
    </source>
</evidence>
<dbReference type="Proteomes" id="UP001239111">
    <property type="component" value="Chromosome 1"/>
</dbReference>
<accession>A0ACC2PT87</accession>
<gene>
    <name evidence="1" type="ORF">QAD02_021612</name>
</gene>
<evidence type="ECO:0000313" key="2">
    <source>
        <dbReference type="Proteomes" id="UP001239111"/>
    </source>
</evidence>
<reference evidence="1" key="1">
    <citation type="submission" date="2023-04" db="EMBL/GenBank/DDBJ databases">
        <title>A chromosome-level genome assembly of the parasitoid wasp Eretmocerus hayati.</title>
        <authorList>
            <person name="Zhong Y."/>
            <person name="Liu S."/>
            <person name="Liu Y."/>
        </authorList>
    </citation>
    <scope>NUCLEOTIDE SEQUENCE</scope>
    <source>
        <strain evidence="1">ZJU_SS_LIU_2023</strain>
    </source>
</reference>
<protein>
    <submittedName>
        <fullName evidence="1">Uncharacterized protein</fullName>
    </submittedName>
</protein>
<sequence length="204" mass="23312">MKIRSNDSFSRLGDQFGLLKSQSSRIFSKTVRQISHFSKTLVFFPDRSSIVKDLPIAFRARYSHVYAIIDAFGIQIERPSNSVYQALTWPDYKKCNTLKFLMVCTPDGTIILVSEALRGRIRYCELFGQSGMLGMLPDDCAVMADRGFKNLQALLNEKNCNLLRPPSVMSDSKPTKLEVLETKSIASIWIHVERVIGRLRRFRL</sequence>
<proteinExistence type="predicted"/>
<keyword evidence="2" id="KW-1185">Reference proteome</keyword>
<dbReference type="EMBL" id="CM056741">
    <property type="protein sequence ID" value="KAJ8685819.1"/>
    <property type="molecule type" value="Genomic_DNA"/>
</dbReference>
<organism evidence="1 2">
    <name type="scientific">Eretmocerus hayati</name>
    <dbReference type="NCBI Taxonomy" id="131215"/>
    <lineage>
        <taxon>Eukaryota</taxon>
        <taxon>Metazoa</taxon>
        <taxon>Ecdysozoa</taxon>
        <taxon>Arthropoda</taxon>
        <taxon>Hexapoda</taxon>
        <taxon>Insecta</taxon>
        <taxon>Pterygota</taxon>
        <taxon>Neoptera</taxon>
        <taxon>Endopterygota</taxon>
        <taxon>Hymenoptera</taxon>
        <taxon>Apocrita</taxon>
        <taxon>Proctotrupomorpha</taxon>
        <taxon>Chalcidoidea</taxon>
        <taxon>Aphelinidae</taxon>
        <taxon>Aphelininae</taxon>
        <taxon>Eretmocerus</taxon>
    </lineage>
</organism>